<accession>W2L322</accession>
<dbReference type="VEuPathDB" id="FungiDB:PPTG_24105"/>
<organism evidence="2">
    <name type="scientific">Phytophthora nicotianae</name>
    <name type="common">Potato buckeye rot agent</name>
    <name type="synonym">Phytophthora parasitica</name>
    <dbReference type="NCBI Taxonomy" id="4792"/>
    <lineage>
        <taxon>Eukaryota</taxon>
        <taxon>Sar</taxon>
        <taxon>Stramenopiles</taxon>
        <taxon>Oomycota</taxon>
        <taxon>Peronosporomycetes</taxon>
        <taxon>Peronosporales</taxon>
        <taxon>Peronosporaceae</taxon>
        <taxon>Phytophthora</taxon>
    </lineage>
</organism>
<reference evidence="2" key="1">
    <citation type="submission" date="2013-11" db="EMBL/GenBank/DDBJ databases">
        <title>The Genome Sequence of Phytophthora parasitica CHvinca01.</title>
        <authorList>
            <consortium name="The Broad Institute Genomics Platform"/>
            <person name="Russ C."/>
            <person name="Tyler B."/>
            <person name="Panabieres F."/>
            <person name="Shan W."/>
            <person name="Tripathy S."/>
            <person name="Grunwald N."/>
            <person name="Machado M."/>
            <person name="Johnson C.S."/>
            <person name="Arredondo F."/>
            <person name="Hong C."/>
            <person name="Coffey M."/>
            <person name="Young S.K."/>
            <person name="Zeng Q."/>
            <person name="Gargeya S."/>
            <person name="Fitzgerald M."/>
            <person name="Abouelleil A."/>
            <person name="Alvarado L."/>
            <person name="Chapman S.B."/>
            <person name="Gainer-Dewar J."/>
            <person name="Goldberg J."/>
            <person name="Griggs A."/>
            <person name="Gujja S."/>
            <person name="Hansen M."/>
            <person name="Howarth C."/>
            <person name="Imamovic A."/>
            <person name="Ireland A."/>
            <person name="Larimer J."/>
            <person name="McCowan C."/>
            <person name="Murphy C."/>
            <person name="Pearson M."/>
            <person name="Poon T.W."/>
            <person name="Priest M."/>
            <person name="Roberts A."/>
            <person name="Saif S."/>
            <person name="Shea T."/>
            <person name="Sykes S."/>
            <person name="Wortman J."/>
            <person name="Nusbaum C."/>
            <person name="Birren B."/>
        </authorList>
    </citation>
    <scope>NUCLEOTIDE SEQUENCE [LARGE SCALE GENOMIC DNA]</scope>
    <source>
        <strain evidence="2">CHvinca01</strain>
    </source>
</reference>
<feature type="compositionally biased region" description="Basic and acidic residues" evidence="1">
    <location>
        <begin position="85"/>
        <end position="95"/>
    </location>
</feature>
<name>W2L322_PHYNI</name>
<feature type="region of interest" description="Disordered" evidence="1">
    <location>
        <begin position="85"/>
        <end position="197"/>
    </location>
</feature>
<sequence length="197" mass="22297">MVSLDARRRRLRQRFQRHICGLRHVRIGVLEKVQMQLLEKPDLTKLGGLLAALVELPLQRVPLKPQLIVAVYAAHQDLRLVGHPRAEQSARDQRCRHWSGTTKASCPTRDTHLSTPTPDEQRTRHLGSPNADQMMNAQDNSNPSALKHGRMPRMTRRPERASGEYPEGRPRIPNADDFEWSTPDADGSLKYTPDAGP</sequence>
<feature type="compositionally biased region" description="Basic and acidic residues" evidence="1">
    <location>
        <begin position="156"/>
        <end position="170"/>
    </location>
</feature>
<dbReference type="EMBL" id="KI680131">
    <property type="protein sequence ID" value="ETL91224.1"/>
    <property type="molecule type" value="Genomic_DNA"/>
</dbReference>
<dbReference type="Proteomes" id="UP000054423">
    <property type="component" value="Unassembled WGS sequence"/>
</dbReference>
<evidence type="ECO:0000313" key="2">
    <source>
        <dbReference type="EMBL" id="ETL91224.1"/>
    </source>
</evidence>
<dbReference type="VEuPathDB" id="FungiDB:PPTG_02006"/>
<gene>
    <name evidence="2" type="ORF">L917_10209</name>
</gene>
<evidence type="ECO:0000256" key="1">
    <source>
        <dbReference type="SAM" id="MobiDB-lite"/>
    </source>
</evidence>
<feature type="compositionally biased region" description="Polar residues" evidence="1">
    <location>
        <begin position="130"/>
        <end position="144"/>
    </location>
</feature>
<dbReference type="AlphaFoldDB" id="W2L322"/>
<protein>
    <submittedName>
        <fullName evidence="2">Uncharacterized protein</fullName>
    </submittedName>
</protein>
<proteinExistence type="predicted"/>